<evidence type="ECO:0000313" key="1">
    <source>
        <dbReference type="EMBL" id="ODR92449.1"/>
    </source>
</evidence>
<name>A0A1E3VFU2_9HYPH</name>
<proteinExistence type="predicted"/>
<dbReference type="STRING" id="1752398.A8M32_05305"/>
<dbReference type="OrthoDB" id="7220388at2"/>
<dbReference type="EMBL" id="LYBW01000044">
    <property type="protein sequence ID" value="ODR92449.1"/>
    <property type="molecule type" value="Genomic_DNA"/>
</dbReference>
<sequence length="200" mass="22020">MTLLTVVNGVCDIVSLDRFESVYGTNDPNAQTMVALAQEAGGEIARRADWRRLLKSLAVSASPELLPSDYQRLAPGGAVRSAVGECVRLVTNDAQWAVVAAVGSQAPYCHLRGREMLFSPTASAAGATIDYFSGNWVLGDPYEERDFFRADDDTTFFPERLLAKGLIWRWKRQKGLPFEDNLAEFEADLLQEINADRGSS</sequence>
<gene>
    <name evidence="1" type="ORF">A8M32_05305</name>
</gene>
<dbReference type="Proteomes" id="UP000094342">
    <property type="component" value="Unassembled WGS sequence"/>
</dbReference>
<accession>A0A1E3VFU2</accession>
<organism evidence="1 2">
    <name type="scientific">Sinorhizobium alkalisoli</name>
    <dbReference type="NCBI Taxonomy" id="1752398"/>
    <lineage>
        <taxon>Bacteria</taxon>
        <taxon>Pseudomonadati</taxon>
        <taxon>Pseudomonadota</taxon>
        <taxon>Alphaproteobacteria</taxon>
        <taxon>Hyphomicrobiales</taxon>
        <taxon>Rhizobiaceae</taxon>
        <taxon>Sinorhizobium/Ensifer group</taxon>
        <taxon>Sinorhizobium</taxon>
    </lineage>
</organism>
<keyword evidence="2" id="KW-1185">Reference proteome</keyword>
<evidence type="ECO:0000313" key="2">
    <source>
        <dbReference type="Proteomes" id="UP000094342"/>
    </source>
</evidence>
<reference evidence="2" key="1">
    <citation type="submission" date="2016-05" db="EMBL/GenBank/DDBJ databases">
        <authorList>
            <person name="Li Y."/>
        </authorList>
    </citation>
    <scope>NUCLEOTIDE SEQUENCE [LARGE SCALE GENOMIC DNA]</scope>
    <source>
        <strain evidence="2">YIC4027</strain>
    </source>
</reference>
<comment type="caution">
    <text evidence="1">The sequence shown here is derived from an EMBL/GenBank/DDBJ whole genome shotgun (WGS) entry which is preliminary data.</text>
</comment>
<dbReference type="RefSeq" id="WP_069457366.1">
    <property type="nucleotide sequence ID" value="NZ_LYBW01000044.1"/>
</dbReference>
<dbReference type="AlphaFoldDB" id="A0A1E3VFU2"/>
<protein>
    <submittedName>
        <fullName evidence="1">Uncharacterized protein</fullName>
    </submittedName>
</protein>